<accession>G9MT89</accession>
<dbReference type="GO" id="GO:0050660">
    <property type="term" value="F:flavin adenine dinucleotide binding"/>
    <property type="evidence" value="ECO:0007669"/>
    <property type="project" value="InterPro"/>
</dbReference>
<dbReference type="HOGENOM" id="CLU_008878_3_1_1"/>
<keyword evidence="11" id="KW-0472">Membrane</keyword>
<dbReference type="OrthoDB" id="269227at2759"/>
<name>G9MT89_HYPVG</name>
<organism evidence="16 17">
    <name type="scientific">Hypocrea virens (strain Gv29-8 / FGSC 10586)</name>
    <name type="common">Gliocladium virens</name>
    <name type="synonym">Trichoderma virens</name>
    <dbReference type="NCBI Taxonomy" id="413071"/>
    <lineage>
        <taxon>Eukaryota</taxon>
        <taxon>Fungi</taxon>
        <taxon>Dikarya</taxon>
        <taxon>Ascomycota</taxon>
        <taxon>Pezizomycotina</taxon>
        <taxon>Sordariomycetes</taxon>
        <taxon>Hypocreomycetidae</taxon>
        <taxon>Hypocreales</taxon>
        <taxon>Hypocreaceae</taxon>
        <taxon>Trichoderma</taxon>
    </lineage>
</organism>
<reference evidence="16 17" key="1">
    <citation type="journal article" date="2011" name="Genome Biol.">
        <title>Comparative genome sequence analysis underscores mycoparasitism as the ancestral life style of Trichoderma.</title>
        <authorList>
            <person name="Kubicek C.P."/>
            <person name="Herrera-Estrella A."/>
            <person name="Seidl-Seiboth V."/>
            <person name="Martinez D.A."/>
            <person name="Druzhinina I.S."/>
            <person name="Thon M."/>
            <person name="Zeilinger S."/>
            <person name="Casas-Flores S."/>
            <person name="Horwitz B.A."/>
            <person name="Mukherjee P.K."/>
            <person name="Mukherjee M."/>
            <person name="Kredics L."/>
            <person name="Alcaraz L.D."/>
            <person name="Aerts A."/>
            <person name="Antal Z."/>
            <person name="Atanasova L."/>
            <person name="Cervantes-Badillo M.G."/>
            <person name="Challacombe J."/>
            <person name="Chertkov O."/>
            <person name="McCluskey K."/>
            <person name="Coulpier F."/>
            <person name="Deshpande N."/>
            <person name="von Doehren H."/>
            <person name="Ebbole D.J."/>
            <person name="Esquivel-Naranjo E.U."/>
            <person name="Fekete E."/>
            <person name="Flipphi M."/>
            <person name="Glaser F."/>
            <person name="Gomez-Rodriguez E.Y."/>
            <person name="Gruber S."/>
            <person name="Han C."/>
            <person name="Henrissat B."/>
            <person name="Hermosa R."/>
            <person name="Hernandez-Onate M."/>
            <person name="Karaffa L."/>
            <person name="Kosti I."/>
            <person name="Le Crom S."/>
            <person name="Lindquist E."/>
            <person name="Lucas S."/>
            <person name="Luebeck M."/>
            <person name="Luebeck P.S."/>
            <person name="Margeot A."/>
            <person name="Metz B."/>
            <person name="Misra M."/>
            <person name="Nevalainen H."/>
            <person name="Omann M."/>
            <person name="Packer N."/>
            <person name="Perrone G."/>
            <person name="Uresti-Rivera E.E."/>
            <person name="Salamov A."/>
            <person name="Schmoll M."/>
            <person name="Seiboth B."/>
            <person name="Shapiro H."/>
            <person name="Sukno S."/>
            <person name="Tamayo-Ramos J.A."/>
            <person name="Tisch D."/>
            <person name="Wiest A."/>
            <person name="Wilkinson H.H."/>
            <person name="Zhang M."/>
            <person name="Coutinho P.M."/>
            <person name="Kenerley C.M."/>
            <person name="Monte E."/>
            <person name="Baker S.E."/>
            <person name="Grigoriev I.V."/>
        </authorList>
    </citation>
    <scope>NUCLEOTIDE SEQUENCE [LARGE SCALE GENOMIC DNA]</scope>
    <source>
        <strain evidence="17">Gv29-8 / FGSC 10586</strain>
    </source>
</reference>
<keyword evidence="6" id="KW-0285">Flavoprotein</keyword>
<dbReference type="SUPFAM" id="SSF51905">
    <property type="entry name" value="FAD/NAD(P)-binding domain"/>
    <property type="match status" value="1"/>
</dbReference>
<evidence type="ECO:0000256" key="6">
    <source>
        <dbReference type="ARBA" id="ARBA00022630"/>
    </source>
</evidence>
<dbReference type="InterPro" id="IPR036188">
    <property type="entry name" value="FAD/NAD-bd_sf"/>
</dbReference>
<dbReference type="GO" id="GO:0016020">
    <property type="term" value="C:membrane"/>
    <property type="evidence" value="ECO:0007669"/>
    <property type="project" value="UniProtKB-SubCell"/>
</dbReference>
<evidence type="ECO:0000256" key="11">
    <source>
        <dbReference type="ARBA" id="ARBA00023136"/>
    </source>
</evidence>
<evidence type="ECO:0000313" key="16">
    <source>
        <dbReference type="EMBL" id="EHK23131.1"/>
    </source>
</evidence>
<dbReference type="Pfam" id="PF00732">
    <property type="entry name" value="GMC_oxred_N"/>
    <property type="match status" value="1"/>
</dbReference>
<dbReference type="PANTHER" id="PTHR46056:SF12">
    <property type="entry name" value="LONG-CHAIN-ALCOHOL OXIDASE"/>
    <property type="match status" value="1"/>
</dbReference>
<keyword evidence="17" id="KW-1185">Reference proteome</keyword>
<dbReference type="EC" id="1.1.3.20" evidence="5 12"/>
<evidence type="ECO:0000256" key="13">
    <source>
        <dbReference type="PIRSR" id="PIRSR028937-1"/>
    </source>
</evidence>
<comment type="subcellular location">
    <subcellularLocation>
        <location evidence="3">Membrane</location>
    </subcellularLocation>
</comment>
<keyword evidence="7" id="KW-0812">Transmembrane</keyword>
<dbReference type="Pfam" id="PF05199">
    <property type="entry name" value="GMC_oxred_C"/>
    <property type="match status" value="1"/>
</dbReference>
<evidence type="ECO:0000259" key="14">
    <source>
        <dbReference type="Pfam" id="PF00732"/>
    </source>
</evidence>
<comment type="similarity">
    <text evidence="4 12">Belongs to the GMC oxidoreductase family.</text>
</comment>
<keyword evidence="10 12" id="KW-0560">Oxidoreductase</keyword>
<evidence type="ECO:0000256" key="9">
    <source>
        <dbReference type="ARBA" id="ARBA00022989"/>
    </source>
</evidence>
<dbReference type="AlphaFoldDB" id="G9MT89"/>
<dbReference type="PANTHER" id="PTHR46056">
    <property type="entry name" value="LONG-CHAIN-ALCOHOL OXIDASE"/>
    <property type="match status" value="1"/>
</dbReference>
<dbReference type="STRING" id="413071.G9MT89"/>
<feature type="active site" description="Proton acceptor" evidence="13">
    <location>
        <position position="681"/>
    </location>
</feature>
<evidence type="ECO:0000313" key="17">
    <source>
        <dbReference type="Proteomes" id="UP000007115"/>
    </source>
</evidence>
<protein>
    <recommendedName>
        <fullName evidence="5 12">Long-chain-alcohol oxidase</fullName>
        <ecNumber evidence="5 12">1.1.3.20</ecNumber>
    </recommendedName>
</protein>
<evidence type="ECO:0000259" key="15">
    <source>
        <dbReference type="Pfam" id="PF05199"/>
    </source>
</evidence>
<gene>
    <name evidence="16" type="ORF">TRIVIDRAFT_53801</name>
</gene>
<evidence type="ECO:0000256" key="8">
    <source>
        <dbReference type="ARBA" id="ARBA00022827"/>
    </source>
</evidence>
<dbReference type="InterPro" id="IPR012400">
    <property type="entry name" value="Long_Oxdase"/>
</dbReference>
<evidence type="ECO:0000256" key="7">
    <source>
        <dbReference type="ARBA" id="ARBA00022692"/>
    </source>
</evidence>
<dbReference type="InParanoid" id="G9MT89"/>
<evidence type="ECO:0000256" key="5">
    <source>
        <dbReference type="ARBA" id="ARBA00013125"/>
    </source>
</evidence>
<dbReference type="EMBL" id="ABDF02000006">
    <property type="protein sequence ID" value="EHK23131.1"/>
    <property type="molecule type" value="Genomic_DNA"/>
</dbReference>
<keyword evidence="8" id="KW-0274">FAD</keyword>
<evidence type="ECO:0000256" key="3">
    <source>
        <dbReference type="ARBA" id="ARBA00004370"/>
    </source>
</evidence>
<dbReference type="InterPro" id="IPR007867">
    <property type="entry name" value="GMC_OxRtase_C"/>
</dbReference>
<dbReference type="VEuPathDB" id="FungiDB:TRIVIDRAFT_53801"/>
<dbReference type="GO" id="GO:0046577">
    <property type="term" value="F:long-chain-alcohol oxidase activity"/>
    <property type="evidence" value="ECO:0007669"/>
    <property type="project" value="UniProtKB-EC"/>
</dbReference>
<evidence type="ECO:0000256" key="10">
    <source>
        <dbReference type="ARBA" id="ARBA00023002"/>
    </source>
</evidence>
<dbReference type="Gene3D" id="3.50.50.60">
    <property type="entry name" value="FAD/NAD(P)-binding domain"/>
    <property type="match status" value="2"/>
</dbReference>
<dbReference type="RefSeq" id="XP_013957328.1">
    <property type="nucleotide sequence ID" value="XM_014101853.1"/>
</dbReference>
<sequence length="755" mass="82410">MANSTPLPTRLAPPPDGQPFSTAQWTTLLSIMDTVVPSVGKITSHRLGDDQSRQLVTEVEYSALENHVLERVTDAPRGHDLEAYLEERPSSNKDFNELLLRTLVVYSPPSMQASLKAVLSTLNTRAGSLVLTGSITPFYLQSIANRTSILNAWRTSRFASLQVLFKQMTLLGKNTWIKTSPTVYRMIGYPEVPPDHQPGNQYEFQFLQLPPGSDTANITTEILIIGSGCGAGVCAKNLAESGHSVLVVDKSYHFTSSYFPMSESTGFQQLFENGGTIQSDDGSIAVMAGATWGGGGTINWSVSLQTQDFVRKEWAEEKGLEFFTSEKFQESLDRVCERMGVTADGLRHNHGNRVLMEASRRLGAHVKAAPQNIAGGDHLCGRCTLGCASAEKQGPAITWLPDAAKAGATFMEGLQVDHLLFDDSKSQKTVIGAKGVWTSNPQSGKDKVTREVVIHAKKVIVSCGSLWSPIVLLNSNLKNKHIGQNLHLHPVNFVTAVHKSDVRPWEGPILTVVDSSLENLDGHGHGTKLEASCMLPSLALSFLNWSTGLDFKAQVLKYRHSNSYISLTRDRDPGCVYRDPQTGKPRIRYTPSNFDRRHTMEGVIALATRNFICGAEEIHVGFPGVQPFVRNPDPSFPLSFESQSPSPAQGEEDVNVRFSAWLSKVKSAGNAPPAATFASAHQMGTNRMSSKPSLGVVDVKGRVWGTEGLYVADASVLPSASGVNPMVTTMAICDWISREMVHDLKRKQRLAATKL</sequence>
<keyword evidence="9" id="KW-1133">Transmembrane helix</keyword>
<dbReference type="Proteomes" id="UP000007115">
    <property type="component" value="Unassembled WGS sequence"/>
</dbReference>
<evidence type="ECO:0000256" key="1">
    <source>
        <dbReference type="ARBA" id="ARBA00000920"/>
    </source>
</evidence>
<dbReference type="GeneID" id="25795360"/>
<proteinExistence type="inferred from homology"/>
<dbReference type="InterPro" id="IPR000172">
    <property type="entry name" value="GMC_OxRdtase_N"/>
</dbReference>
<dbReference type="OMA" id="RNVKGCW"/>
<feature type="domain" description="Glucose-methanol-choline oxidoreductase N-terminal" evidence="14">
    <location>
        <begin position="267"/>
        <end position="491"/>
    </location>
</feature>
<dbReference type="eggNOG" id="ENOG502QSD8">
    <property type="taxonomic scope" value="Eukaryota"/>
</dbReference>
<evidence type="ECO:0000256" key="4">
    <source>
        <dbReference type="ARBA" id="ARBA00010790"/>
    </source>
</evidence>
<comment type="catalytic activity">
    <reaction evidence="1 12">
        <text>a long-chain primary fatty alcohol + O2 = a long-chain fatty aldehyde + H2O2</text>
        <dbReference type="Rhea" id="RHEA:22756"/>
        <dbReference type="ChEBI" id="CHEBI:15379"/>
        <dbReference type="ChEBI" id="CHEBI:16240"/>
        <dbReference type="ChEBI" id="CHEBI:17176"/>
        <dbReference type="ChEBI" id="CHEBI:77396"/>
        <dbReference type="EC" id="1.1.3.20"/>
    </reaction>
</comment>
<feature type="domain" description="Glucose-methanol-choline oxidoreductase C-terminal" evidence="15">
    <location>
        <begin position="581"/>
        <end position="732"/>
    </location>
</feature>
<evidence type="ECO:0000256" key="2">
    <source>
        <dbReference type="ARBA" id="ARBA00003842"/>
    </source>
</evidence>
<evidence type="ECO:0000256" key="12">
    <source>
        <dbReference type="PIRNR" id="PIRNR028937"/>
    </source>
</evidence>
<comment type="function">
    <text evidence="2">Long-chain fatty alcohol oxidase involved in the omega-oxidation pathway of lipid degradation.</text>
</comment>
<dbReference type="PIRSF" id="PIRSF028937">
    <property type="entry name" value="Lg_Ch_AO"/>
    <property type="match status" value="1"/>
</dbReference>
<comment type="caution">
    <text evidence="16">The sequence shown here is derived from an EMBL/GenBank/DDBJ whole genome shotgun (WGS) entry which is preliminary data.</text>
</comment>